<name>A0ACC3NP58_9PEZI</name>
<dbReference type="EMBL" id="JAUTXU010000024">
    <property type="protein sequence ID" value="KAK3719971.1"/>
    <property type="molecule type" value="Genomic_DNA"/>
</dbReference>
<accession>A0ACC3NP58</accession>
<comment type="caution">
    <text evidence="1">The sequence shown here is derived from an EMBL/GenBank/DDBJ whole genome shotgun (WGS) entry which is preliminary data.</text>
</comment>
<reference evidence="1" key="1">
    <citation type="submission" date="2023-07" db="EMBL/GenBank/DDBJ databases">
        <title>Black Yeasts Isolated from many extreme environments.</title>
        <authorList>
            <person name="Coleine C."/>
            <person name="Stajich J.E."/>
            <person name="Selbmann L."/>
        </authorList>
    </citation>
    <scope>NUCLEOTIDE SEQUENCE</scope>
    <source>
        <strain evidence="1">CCFEE 5714</strain>
    </source>
</reference>
<gene>
    <name evidence="1" type="ORF">LTR37_004094</name>
</gene>
<keyword evidence="2" id="KW-1185">Reference proteome</keyword>
<organism evidence="1 2">
    <name type="scientific">Vermiconidia calcicola</name>
    <dbReference type="NCBI Taxonomy" id="1690605"/>
    <lineage>
        <taxon>Eukaryota</taxon>
        <taxon>Fungi</taxon>
        <taxon>Dikarya</taxon>
        <taxon>Ascomycota</taxon>
        <taxon>Pezizomycotina</taxon>
        <taxon>Dothideomycetes</taxon>
        <taxon>Dothideomycetidae</taxon>
        <taxon>Mycosphaerellales</taxon>
        <taxon>Extremaceae</taxon>
        <taxon>Vermiconidia</taxon>
    </lineage>
</organism>
<protein>
    <submittedName>
        <fullName evidence="1">Uncharacterized protein</fullName>
    </submittedName>
</protein>
<dbReference type="Proteomes" id="UP001281147">
    <property type="component" value="Unassembled WGS sequence"/>
</dbReference>
<proteinExistence type="predicted"/>
<sequence>MEPLIKLVVFGWSSHTPKSLISQDTMKVLDARIKDVKEAMETCGLPAGGRDIIHDSASGSKSDISSQLKVIEFLMEEEPGTAGVKFMDESEELPQVRFAPSDVNVHRERLLELEHYYRERLVELELIADRGDQLDDPDENFEEEYQTERGALQKDLAVAGRLKELAARPYEAKGLAADIYVSRLSPSEGEEPRSETPIVDPEERWISFSNQKPFWRDLSCLQKWRRYPPLRGGSPMLEQQRCETWIVDDRRCQARKQTFQCGLAKRTRLVWRDLVEAIESVRDAERVGLQTAGLYTRGRGLTTDFSDVTPLEARFMDGYYSLVTFLARVR</sequence>
<evidence type="ECO:0000313" key="2">
    <source>
        <dbReference type="Proteomes" id="UP001281147"/>
    </source>
</evidence>
<evidence type="ECO:0000313" key="1">
    <source>
        <dbReference type="EMBL" id="KAK3719971.1"/>
    </source>
</evidence>